<dbReference type="EMBL" id="VXIS01000082">
    <property type="protein sequence ID" value="KAA8906940.1"/>
    <property type="molecule type" value="Genomic_DNA"/>
</dbReference>
<gene>
    <name evidence="2" type="ORF">FN846DRAFT_1021348</name>
</gene>
<reference evidence="2 3" key="1">
    <citation type="submission" date="2019-09" db="EMBL/GenBank/DDBJ databases">
        <title>Draft genome of the ectomycorrhizal ascomycete Sphaerosporella brunnea.</title>
        <authorList>
            <consortium name="DOE Joint Genome Institute"/>
            <person name="Benucci G.M."/>
            <person name="Marozzi G."/>
            <person name="Antonielli L."/>
            <person name="Sanchez S."/>
            <person name="Marco P."/>
            <person name="Wang X."/>
            <person name="Falini L.B."/>
            <person name="Barry K."/>
            <person name="Haridas S."/>
            <person name="Lipzen A."/>
            <person name="Labutti K."/>
            <person name="Grigoriev I.V."/>
            <person name="Murat C."/>
            <person name="Martin F."/>
            <person name="Albertini E."/>
            <person name="Donnini D."/>
            <person name="Bonito G."/>
        </authorList>
    </citation>
    <scope>NUCLEOTIDE SEQUENCE [LARGE SCALE GENOMIC DNA]</scope>
    <source>
        <strain evidence="2 3">Sb_GMNB300</strain>
    </source>
</reference>
<evidence type="ECO:0000313" key="3">
    <source>
        <dbReference type="Proteomes" id="UP000326924"/>
    </source>
</evidence>
<sequence>MFATTPPPPPPSFLGLPNELHFEVSAKLTLSTKIRLILALAVRPQSALVTIYLDKMSARNIEELLEKAIQEKVARTELAVLLGCLRDNSGYGHCLGPFMACIARADVSRLRMLLDHTAPEVLVKLAEGRKHAASLLWHCVVLMGSGADAGSTSAPRCLELVLSRCEGALTSVVPCPLANIPFKSRNGTMAMATFRRLLRVPVLRRKLALTGQPLSIWAECPDDSALVQVISDIDLTSKAKAAVCWAQDRDAGLWNEYLTVLRENEYECDWHLIRGHLPLPPAGAVLALFPPEYTGANVRHPKFDMPPLLLALYWGRRLRFGSIPAPVRARENYRTVITQLLAGGADATETHSCVLPGSVFERNTTAAAMAVWTGFRDVFPNNCMHPEWSVADLVDNLAPMPPFLETAVNRDRDALLELCSEKDKRILLDGLEKVAELELDAYTSEEERLADALRWVLAEVLDHEDYAQGTCEGQKAEEEPLGGWGDEGEDGCGDEGQEKGGEKEMDTEDWENSI</sequence>
<name>A0A5J5EY49_9PEZI</name>
<accession>A0A5J5EY49</accession>
<feature type="region of interest" description="Disordered" evidence="1">
    <location>
        <begin position="470"/>
        <end position="514"/>
    </location>
</feature>
<organism evidence="2 3">
    <name type="scientific">Sphaerosporella brunnea</name>
    <dbReference type="NCBI Taxonomy" id="1250544"/>
    <lineage>
        <taxon>Eukaryota</taxon>
        <taxon>Fungi</taxon>
        <taxon>Dikarya</taxon>
        <taxon>Ascomycota</taxon>
        <taxon>Pezizomycotina</taxon>
        <taxon>Pezizomycetes</taxon>
        <taxon>Pezizales</taxon>
        <taxon>Pyronemataceae</taxon>
        <taxon>Sphaerosporella</taxon>
    </lineage>
</organism>
<proteinExistence type="predicted"/>
<dbReference type="InParanoid" id="A0A5J5EY49"/>
<comment type="caution">
    <text evidence="2">The sequence shown here is derived from an EMBL/GenBank/DDBJ whole genome shotgun (WGS) entry which is preliminary data.</text>
</comment>
<evidence type="ECO:0000256" key="1">
    <source>
        <dbReference type="SAM" id="MobiDB-lite"/>
    </source>
</evidence>
<feature type="compositionally biased region" description="Acidic residues" evidence="1">
    <location>
        <begin position="505"/>
        <end position="514"/>
    </location>
</feature>
<feature type="compositionally biased region" description="Acidic residues" evidence="1">
    <location>
        <begin position="486"/>
        <end position="495"/>
    </location>
</feature>
<dbReference type="Proteomes" id="UP000326924">
    <property type="component" value="Unassembled WGS sequence"/>
</dbReference>
<evidence type="ECO:0000313" key="2">
    <source>
        <dbReference type="EMBL" id="KAA8906940.1"/>
    </source>
</evidence>
<keyword evidence="3" id="KW-1185">Reference proteome</keyword>
<protein>
    <submittedName>
        <fullName evidence="2">Uncharacterized protein</fullName>
    </submittedName>
</protein>
<dbReference type="AlphaFoldDB" id="A0A5J5EY49"/>